<reference evidence="1" key="1">
    <citation type="submission" date="2021-06" db="EMBL/GenBank/DDBJ databases">
        <authorList>
            <person name="Kallberg Y."/>
            <person name="Tangrot J."/>
            <person name="Rosling A."/>
        </authorList>
    </citation>
    <scope>NUCLEOTIDE SEQUENCE</scope>
    <source>
        <strain evidence="1">MA461A</strain>
    </source>
</reference>
<feature type="non-terminal residue" evidence="1">
    <location>
        <position position="288"/>
    </location>
</feature>
<dbReference type="EMBL" id="CAJVQC010030264">
    <property type="protein sequence ID" value="CAG8745064.1"/>
    <property type="molecule type" value="Genomic_DNA"/>
</dbReference>
<feature type="non-terminal residue" evidence="1">
    <location>
        <position position="1"/>
    </location>
</feature>
<evidence type="ECO:0000313" key="1">
    <source>
        <dbReference type="EMBL" id="CAG8745064.1"/>
    </source>
</evidence>
<keyword evidence="2" id="KW-1185">Reference proteome</keyword>
<gene>
    <name evidence="1" type="ORF">RPERSI_LOCUS13568</name>
</gene>
<name>A0ACA9QAY7_9GLOM</name>
<accession>A0ACA9QAY7</accession>
<proteinExistence type="predicted"/>
<evidence type="ECO:0000313" key="2">
    <source>
        <dbReference type="Proteomes" id="UP000789920"/>
    </source>
</evidence>
<protein>
    <submittedName>
        <fullName evidence="1">28531_t:CDS:1</fullName>
    </submittedName>
</protein>
<sequence length="288" mass="32782">ENAVNQFDYIINNNDTMNNNNSLDNLYINNSSSFNDLSSNDQDTGAGVHFAPNPYTYSPIYQSLKIVPHNLPSMSSTSTNILFISTSTNILPMSSSSSTHKDKQLSVKLDDLSPFNFEGLPEETIPSDLQVQQVLYYFNHLVKAIEKGQSQSSKETFLVQILVFKGEEQDSIYWLNEFATASHSWWRTVANKVQFWNNNLKPAQSFGYLNYYSSSFYHLGNTISVNNQSNNEVSQAVQAILNYFKQQPQQKSNTPQNNNNNNYRNNNNNNCNNNNNNQNNSSFQQNTI</sequence>
<comment type="caution">
    <text evidence="1">The sequence shown here is derived from an EMBL/GenBank/DDBJ whole genome shotgun (WGS) entry which is preliminary data.</text>
</comment>
<dbReference type="Proteomes" id="UP000789920">
    <property type="component" value="Unassembled WGS sequence"/>
</dbReference>
<organism evidence="1 2">
    <name type="scientific">Racocetra persica</name>
    <dbReference type="NCBI Taxonomy" id="160502"/>
    <lineage>
        <taxon>Eukaryota</taxon>
        <taxon>Fungi</taxon>
        <taxon>Fungi incertae sedis</taxon>
        <taxon>Mucoromycota</taxon>
        <taxon>Glomeromycotina</taxon>
        <taxon>Glomeromycetes</taxon>
        <taxon>Diversisporales</taxon>
        <taxon>Gigasporaceae</taxon>
        <taxon>Racocetra</taxon>
    </lineage>
</organism>